<dbReference type="EMBL" id="VAWE01000002">
    <property type="protein sequence ID" value="TLQ39346.1"/>
    <property type="molecule type" value="Genomic_DNA"/>
</dbReference>
<evidence type="ECO:0000313" key="3">
    <source>
        <dbReference type="Proteomes" id="UP000305921"/>
    </source>
</evidence>
<feature type="region of interest" description="Disordered" evidence="1">
    <location>
        <begin position="1"/>
        <end position="21"/>
    </location>
</feature>
<dbReference type="Proteomes" id="UP000305921">
    <property type="component" value="Unassembled WGS sequence"/>
</dbReference>
<dbReference type="OrthoDB" id="4310279at2"/>
<evidence type="ECO:0000313" key="2">
    <source>
        <dbReference type="EMBL" id="TLQ39346.1"/>
    </source>
</evidence>
<gene>
    <name evidence="2" type="ORF">FEF34_38855</name>
</gene>
<protein>
    <submittedName>
        <fullName evidence="2">Uncharacterized protein</fullName>
    </submittedName>
</protein>
<dbReference type="AlphaFoldDB" id="A0A5R9DTC1"/>
<dbReference type="RefSeq" id="WP_138058158.1">
    <property type="nucleotide sequence ID" value="NZ_VAWE01000002.1"/>
</dbReference>
<keyword evidence="3" id="KW-1185">Reference proteome</keyword>
<feature type="region of interest" description="Disordered" evidence="1">
    <location>
        <begin position="76"/>
        <end position="99"/>
    </location>
</feature>
<sequence>MRPRRPPWPVRTFNLTGPTDPVTQPQLARLLAPARCREIHGILADFRVDINDDREYKAMLEQIRTLGAGLALAREEDVVTSPRTPAAAVTARSPESAPHPVRLHLPFIETGKKLTDAAREKFAKKVAAAYRSPGRTVTFQEICDDRAPFPALGGEPR</sequence>
<evidence type="ECO:0000256" key="1">
    <source>
        <dbReference type="SAM" id="MobiDB-lite"/>
    </source>
</evidence>
<reference evidence="2 3" key="1">
    <citation type="submission" date="2019-05" db="EMBL/GenBank/DDBJ databases">
        <title>Streptomyces marianii sp. nov., a novel marine actinomycete from southern coast of India.</title>
        <authorList>
            <person name="Iniyan A.M."/>
            <person name="Wink J."/>
            <person name="Ramprasad E."/>
            <person name="Ramana C.V."/>
            <person name="Bunk B."/>
            <person name="Sproer C."/>
            <person name="Joseph F.-J.R.S."/>
            <person name="Vincent S.G.P."/>
        </authorList>
    </citation>
    <scope>NUCLEOTIDE SEQUENCE [LARGE SCALE GENOMIC DNA]</scope>
    <source>
        <strain evidence="2 3">ICN19</strain>
    </source>
</reference>
<name>A0A5R9DTC1_9ACTN</name>
<accession>A0A5R9DTC1</accession>
<comment type="caution">
    <text evidence="2">The sequence shown here is derived from an EMBL/GenBank/DDBJ whole genome shotgun (WGS) entry which is preliminary data.</text>
</comment>
<proteinExistence type="predicted"/>
<organism evidence="2 3">
    <name type="scientific">Streptomyces marianii</name>
    <dbReference type="NCBI Taxonomy" id="1817406"/>
    <lineage>
        <taxon>Bacteria</taxon>
        <taxon>Bacillati</taxon>
        <taxon>Actinomycetota</taxon>
        <taxon>Actinomycetes</taxon>
        <taxon>Kitasatosporales</taxon>
        <taxon>Streptomycetaceae</taxon>
        <taxon>Streptomyces</taxon>
    </lineage>
</organism>